<dbReference type="SMART" id="SM00248">
    <property type="entry name" value="ANK"/>
    <property type="match status" value="5"/>
</dbReference>
<dbReference type="SUPFAM" id="SSF48403">
    <property type="entry name" value="Ankyrin repeat"/>
    <property type="match status" value="2"/>
</dbReference>
<feature type="signal peptide" evidence="5">
    <location>
        <begin position="1"/>
        <end position="16"/>
    </location>
</feature>
<accession>A0AAV2Q4J6</accession>
<keyword evidence="5" id="KW-0732">Signal</keyword>
<dbReference type="InterPro" id="IPR036770">
    <property type="entry name" value="Ankyrin_rpt-contain_sf"/>
</dbReference>
<feature type="repeat" description="ANK" evidence="3">
    <location>
        <begin position="934"/>
        <end position="960"/>
    </location>
</feature>
<keyword evidence="7" id="KW-1185">Reference proteome</keyword>
<dbReference type="InterPro" id="IPR002110">
    <property type="entry name" value="Ankyrin_rpt"/>
</dbReference>
<feature type="chain" id="PRO_5043640509" evidence="5">
    <location>
        <begin position="17"/>
        <end position="1415"/>
    </location>
</feature>
<feature type="transmembrane region" description="Helical" evidence="4">
    <location>
        <begin position="309"/>
        <end position="332"/>
    </location>
</feature>
<dbReference type="Pfam" id="PF00023">
    <property type="entry name" value="Ank"/>
    <property type="match status" value="1"/>
</dbReference>
<dbReference type="PANTHER" id="PTHR24198">
    <property type="entry name" value="ANKYRIN REPEAT AND PROTEIN KINASE DOMAIN-CONTAINING PROTEIN"/>
    <property type="match status" value="1"/>
</dbReference>
<dbReference type="Proteomes" id="UP001497623">
    <property type="component" value="Unassembled WGS sequence"/>
</dbReference>
<dbReference type="PROSITE" id="PS50297">
    <property type="entry name" value="ANK_REP_REGION"/>
    <property type="match status" value="1"/>
</dbReference>
<evidence type="ECO:0000313" key="7">
    <source>
        <dbReference type="Proteomes" id="UP001497623"/>
    </source>
</evidence>
<keyword evidence="1" id="KW-0677">Repeat</keyword>
<dbReference type="Gene3D" id="1.25.40.20">
    <property type="entry name" value="Ankyrin repeat-containing domain"/>
    <property type="match status" value="2"/>
</dbReference>
<reference evidence="6 7" key="1">
    <citation type="submission" date="2024-05" db="EMBL/GenBank/DDBJ databases">
        <authorList>
            <person name="Wallberg A."/>
        </authorList>
    </citation>
    <scope>NUCLEOTIDE SEQUENCE [LARGE SCALE GENOMIC DNA]</scope>
</reference>
<evidence type="ECO:0000313" key="6">
    <source>
        <dbReference type="EMBL" id="CAL4069799.1"/>
    </source>
</evidence>
<gene>
    <name evidence="6" type="ORF">MNOR_LOCUS8047</name>
</gene>
<sequence>MKTFIVLCFFLHHAKAFQYQPGCICSPELSLPPSNEQRDIYDGAIPWSVAQVGVWVPHGQEASLMELSLSFTGYPNTEMYDVMQVYGDYITVSGRRPEGVKFPITINSSIHINEGWANFQIKVDKNLSLWVWNSTQYELLSIKPMPGAVRSIDIRGSNLTMECHTGKKLWWIDNASKVIPLFQSRRIYEIQMYSSDKFDPILTLENTTTHLSWDDDKGILHGGTEPLPQNNYHNLTLNCQPGHVKELVICIVKSNSGVELLNTTMDTFPDHLTIGKGTLTPFFVSVTYNGSTELMALEAASSSSSTVTISAVVITAVTVLLLLLILGTLISLGRHMARVRKRIEEDMENRDERESIPLFNLNIPQLTQINSRSNFNLFRRQISRSVIQENVEPNENLEDLITLEDQSKLWKAVVCVNISEIKEILQKSSVDPSAVPKGRELSSVILAHLSGNIEIVDALASNTTNDLILEVLKVYEESITKIFNLACQGHFRHEGGVEAVLKHYNLPGSIRNKEGLSLLHIAVRRKITDGEPLWDPEDIRCLIQSHGCYPNSVDHKGRTCLMALANNLVSLREEGSQDNIMQGTRHSGETNISVKLKAWIKLAGLLVDELGCDPNISDYNGVLPKDVAKDRGHAKIVKIFTKEKKSLEYKERKVLFEELLAVSEVGDCAAVQRLLLTGAPITMIGEEADPVMQAIKCHKRDAALLLLSAGAPIIVACLSTEMIQRKPAIYSAFLRREIRDRLQNEASTNMRVPTKIKEYVEVLCDQIIDSGSYTIIFNAYENERDIFIISVGLGFSTFCHLLGHQINIYFLPDDKHPIRQCQKYKQINTFKILCWYLNLNPLCITRDDRNIPQELKDELFESEISILNKKCTSENNSQATEILDYCNSLYHSHVLEEPSGSVLILLAELGLVTILNRIKNATLMELDTVVDAASGATMLHVAASCSNITMVTYLLYHGVSPLTTMNGNLTAAHMAGFLGYKDCLEYIIEASSGGIQAYQDSMWKCGNLDPIQAHLSYGKNVHRLHLLSVKDLSKVIKYSNDQIILKNVLELKFNNKMEITNEEGLLDYLKKEDKFISKIFYVKMIQDVERDLHEFCDLLSSEEQIFKGKLVSGINFPEKSFLMLSSTLDFFLELEISYDEMNHLIGIGSDEIITNFSSHEKDINKNINKNILNMFIIAAERALKKMQWKSVVLLPSYSKVKLPNETGISIYCIWTYNSECLLLCLTISPVLQVPQPKIEIDGLPKDMKYMIHQNKHIYLQNTSNGSWRYNLFPLESYLIHILPRKDKDALLLCNLLVKLISSCWWLPRNENERIGHSLEILPFVVQDLPSHSDIFSCLLEILACDEVDDTGDVIERTILILSKFTKTEKESKGNFLLPKFLSIQSIKAAEGITLFLCELQNRSQFSLYGQSFRIK</sequence>
<comment type="caution">
    <text evidence="6">The sequence shown here is derived from an EMBL/GenBank/DDBJ whole genome shotgun (WGS) entry which is preliminary data.</text>
</comment>
<feature type="transmembrane region" description="Helical" evidence="4">
    <location>
        <begin position="702"/>
        <end position="723"/>
    </location>
</feature>
<name>A0AAV2Q4J6_MEGNR</name>
<dbReference type="PANTHER" id="PTHR24198:SF165">
    <property type="entry name" value="ANKYRIN REPEAT-CONTAINING PROTEIN-RELATED"/>
    <property type="match status" value="1"/>
</dbReference>
<keyword evidence="4" id="KW-0812">Transmembrane</keyword>
<keyword evidence="4" id="KW-1133">Transmembrane helix</keyword>
<proteinExistence type="predicted"/>
<evidence type="ECO:0000256" key="3">
    <source>
        <dbReference type="PROSITE-ProRule" id="PRU00023"/>
    </source>
</evidence>
<evidence type="ECO:0000256" key="5">
    <source>
        <dbReference type="SAM" id="SignalP"/>
    </source>
</evidence>
<protein>
    <submittedName>
        <fullName evidence="6">Uncharacterized protein</fullName>
    </submittedName>
</protein>
<evidence type="ECO:0000256" key="1">
    <source>
        <dbReference type="ARBA" id="ARBA00022737"/>
    </source>
</evidence>
<evidence type="ECO:0000256" key="4">
    <source>
        <dbReference type="SAM" id="Phobius"/>
    </source>
</evidence>
<dbReference type="PROSITE" id="PS50088">
    <property type="entry name" value="ANK_REPEAT"/>
    <property type="match status" value="1"/>
</dbReference>
<keyword evidence="4" id="KW-0472">Membrane</keyword>
<organism evidence="6 7">
    <name type="scientific">Meganyctiphanes norvegica</name>
    <name type="common">Northern krill</name>
    <name type="synonym">Thysanopoda norvegica</name>
    <dbReference type="NCBI Taxonomy" id="48144"/>
    <lineage>
        <taxon>Eukaryota</taxon>
        <taxon>Metazoa</taxon>
        <taxon>Ecdysozoa</taxon>
        <taxon>Arthropoda</taxon>
        <taxon>Crustacea</taxon>
        <taxon>Multicrustacea</taxon>
        <taxon>Malacostraca</taxon>
        <taxon>Eumalacostraca</taxon>
        <taxon>Eucarida</taxon>
        <taxon>Euphausiacea</taxon>
        <taxon>Euphausiidae</taxon>
        <taxon>Meganyctiphanes</taxon>
    </lineage>
</organism>
<evidence type="ECO:0000256" key="2">
    <source>
        <dbReference type="ARBA" id="ARBA00023043"/>
    </source>
</evidence>
<keyword evidence="2 3" id="KW-0040">ANK repeat</keyword>
<dbReference type="EMBL" id="CAXKWB010003657">
    <property type="protein sequence ID" value="CAL4069799.1"/>
    <property type="molecule type" value="Genomic_DNA"/>
</dbReference>